<feature type="region of interest" description="Disordered" evidence="1">
    <location>
        <begin position="126"/>
        <end position="160"/>
    </location>
</feature>
<dbReference type="Proteomes" id="UP000183794">
    <property type="component" value="Unassembled WGS sequence"/>
</dbReference>
<accession>A0A1L0AGV6</accession>
<protein>
    <recommendedName>
        <fullName evidence="4">Phage protein</fullName>
    </recommendedName>
</protein>
<dbReference type="Pfam" id="PF25759">
    <property type="entry name" value="HP1_ORF34"/>
    <property type="match status" value="1"/>
</dbReference>
<proteinExistence type="predicted"/>
<sequence>MIALDGWQVPGYETKIKCSFKLAGEDLSGYGSLTLSSDNGVKPAVLSVTTKIPFKDKAELAKLISKAKELDEHGARIIRTVNCDVAESFKVRKTKFDGEMSATEDEEVKSWVVSFNLLEVMSKSEREQLQLDGEASNNTTPQSTDGHNSLQQQFENVDGP</sequence>
<dbReference type="EMBL" id="FPLD01000114">
    <property type="protein sequence ID" value="SGZ14877.1"/>
    <property type="molecule type" value="Genomic_DNA"/>
</dbReference>
<dbReference type="InterPro" id="IPR057869">
    <property type="entry name" value="HP1_YO34"/>
</dbReference>
<gene>
    <name evidence="2" type="ORF">NVI5450_4107</name>
</gene>
<evidence type="ECO:0000313" key="2">
    <source>
        <dbReference type="EMBL" id="SGZ14877.1"/>
    </source>
</evidence>
<name>A0A1L0AGV6_9GAMM</name>
<dbReference type="RefSeq" id="WP_075518418.1">
    <property type="nucleotide sequence ID" value="NZ_CAWRBC010000023.1"/>
</dbReference>
<reference evidence="2 3" key="1">
    <citation type="submission" date="2016-11" db="EMBL/GenBank/DDBJ databases">
        <authorList>
            <person name="Jaros S."/>
            <person name="Januszkiewicz K."/>
            <person name="Wedrychowicz H."/>
        </authorList>
    </citation>
    <scope>NUCLEOTIDE SEQUENCE [LARGE SCALE GENOMIC DNA]</scope>
    <source>
        <strain evidence="2">NVI 5450</strain>
    </source>
</reference>
<organism evidence="2 3">
    <name type="scientific">Moritella viscosa</name>
    <dbReference type="NCBI Taxonomy" id="80854"/>
    <lineage>
        <taxon>Bacteria</taxon>
        <taxon>Pseudomonadati</taxon>
        <taxon>Pseudomonadota</taxon>
        <taxon>Gammaproteobacteria</taxon>
        <taxon>Alteromonadales</taxon>
        <taxon>Moritellaceae</taxon>
        <taxon>Moritella</taxon>
    </lineage>
</organism>
<feature type="compositionally biased region" description="Polar residues" evidence="1">
    <location>
        <begin position="135"/>
        <end position="160"/>
    </location>
</feature>
<evidence type="ECO:0008006" key="4">
    <source>
        <dbReference type="Google" id="ProtNLM"/>
    </source>
</evidence>
<evidence type="ECO:0000313" key="3">
    <source>
        <dbReference type="Proteomes" id="UP000183794"/>
    </source>
</evidence>
<dbReference type="AlphaFoldDB" id="A0A1L0AGV6"/>
<dbReference type="OrthoDB" id="6314079at2"/>
<evidence type="ECO:0000256" key="1">
    <source>
        <dbReference type="SAM" id="MobiDB-lite"/>
    </source>
</evidence>